<dbReference type="InterPro" id="IPR006168">
    <property type="entry name" value="G3P_DH_NAD-dep"/>
</dbReference>
<dbReference type="PANTHER" id="PTHR11728:SF1">
    <property type="entry name" value="GLYCEROL-3-PHOSPHATE DEHYDROGENASE [NAD(+)] 2, CHLOROPLASTIC"/>
    <property type="match status" value="1"/>
</dbReference>
<keyword evidence="8 14" id="KW-0594">Phospholipid biosynthesis</keyword>
<feature type="binding site" evidence="14">
    <location>
        <position position="132"/>
    </location>
    <ligand>
        <name>NADPH</name>
        <dbReference type="ChEBI" id="CHEBI:57783"/>
    </ligand>
</feature>
<accession>A0A494W514</accession>
<feature type="binding site" evidence="14">
    <location>
        <position position="100"/>
    </location>
    <ligand>
        <name>sn-glycerol 3-phosphate</name>
        <dbReference type="ChEBI" id="CHEBI:57597"/>
    </ligand>
</feature>
<evidence type="ECO:0000259" key="19">
    <source>
        <dbReference type="Pfam" id="PF01210"/>
    </source>
</evidence>
<keyword evidence="22" id="KW-1185">Reference proteome</keyword>
<comment type="pathway">
    <text evidence="14">Membrane lipid metabolism; glycerophospholipid metabolism.</text>
</comment>
<name>A0A494W514_9SPHN</name>
<feature type="binding site" evidence="16">
    <location>
        <position position="100"/>
    </location>
    <ligand>
        <name>substrate</name>
    </ligand>
</feature>
<evidence type="ECO:0000256" key="6">
    <source>
        <dbReference type="ARBA" id="ARBA00023027"/>
    </source>
</evidence>
<dbReference type="GO" id="GO:0005975">
    <property type="term" value="P:carbohydrate metabolic process"/>
    <property type="evidence" value="ECO:0007669"/>
    <property type="project" value="InterPro"/>
</dbReference>
<dbReference type="UniPathway" id="UPA00940"/>
<sequence length="323" mass="32814">MKAGVIGAGAWGTALAQLMAADGRDVALWALEPEVVDAVNGRRENPLYLPCIALAPTIRATGAMTDLSDCDLLLVVSPAQHLRAVVAQAPAGLPLVLCSKGIEAGTGLLMSQVAQDAQPSSPIAVLSGPTFAHEVAKGLPTAITLACEDRDLGQRLAARIARPSFRPYLSDDVIGAEIGGAVKNVLAIACGVAEGAGLGLNARAALISRGFAEMTRFGLARGARAETLGGLSGLGDLVLTCSSTNSRNFSLGKGLGEGQSAADLLANRRTVAEGAHTAPVLRDAARAAGVEMPVVEAVCALLADAAPLGQVIDALLARPLRPE</sequence>
<feature type="active site" description="Proton acceptor" evidence="14 15">
    <location>
        <position position="183"/>
    </location>
</feature>
<dbReference type="Gene3D" id="3.40.50.720">
    <property type="entry name" value="NAD(P)-binding Rossmann-like Domain"/>
    <property type="match status" value="1"/>
</dbReference>
<dbReference type="GO" id="GO:0006650">
    <property type="term" value="P:glycerophospholipid metabolic process"/>
    <property type="evidence" value="ECO:0007669"/>
    <property type="project" value="UniProtKB-UniRule"/>
</dbReference>
<evidence type="ECO:0000256" key="13">
    <source>
        <dbReference type="ARBA" id="ARBA00080511"/>
    </source>
</evidence>
<dbReference type="InterPro" id="IPR036291">
    <property type="entry name" value="NAD(P)-bd_dom_sf"/>
</dbReference>
<comment type="caution">
    <text evidence="14">Lacks conserved residue(s) required for the propagation of feature annotation.</text>
</comment>
<dbReference type="Proteomes" id="UP000279959">
    <property type="component" value="Chromosome"/>
</dbReference>
<dbReference type="InterPro" id="IPR011128">
    <property type="entry name" value="G3P_DH_NAD-dep_N"/>
</dbReference>
<dbReference type="PANTHER" id="PTHR11728">
    <property type="entry name" value="GLYCEROL-3-PHOSPHATE DEHYDROGENASE"/>
    <property type="match status" value="1"/>
</dbReference>
<dbReference type="SUPFAM" id="SSF51735">
    <property type="entry name" value="NAD(P)-binding Rossmann-fold domains"/>
    <property type="match status" value="1"/>
</dbReference>
<comment type="catalytic activity">
    <reaction evidence="14">
        <text>sn-glycerol 3-phosphate + NAD(+) = dihydroxyacetone phosphate + NADH + H(+)</text>
        <dbReference type="Rhea" id="RHEA:11092"/>
        <dbReference type="ChEBI" id="CHEBI:15378"/>
        <dbReference type="ChEBI" id="CHEBI:57540"/>
        <dbReference type="ChEBI" id="CHEBI:57597"/>
        <dbReference type="ChEBI" id="CHEBI:57642"/>
        <dbReference type="ChEBI" id="CHEBI:57945"/>
        <dbReference type="EC" id="1.1.1.94"/>
    </reaction>
</comment>
<feature type="binding site" evidence="16">
    <location>
        <begin position="247"/>
        <end position="248"/>
    </location>
    <ligand>
        <name>substrate</name>
    </ligand>
</feature>
<dbReference type="InterPro" id="IPR008927">
    <property type="entry name" value="6-PGluconate_DH-like_C_sf"/>
</dbReference>
<feature type="binding site" evidence="14">
    <location>
        <position position="100"/>
    </location>
    <ligand>
        <name>NADPH</name>
        <dbReference type="ChEBI" id="CHEBI:57783"/>
    </ligand>
</feature>
<keyword evidence="6 14" id="KW-0520">NAD</keyword>
<keyword evidence="14" id="KW-0963">Cytoplasm</keyword>
<dbReference type="GO" id="GO:0005829">
    <property type="term" value="C:cytosol"/>
    <property type="evidence" value="ECO:0007669"/>
    <property type="project" value="TreeGrafter"/>
</dbReference>
<evidence type="ECO:0000313" key="22">
    <source>
        <dbReference type="Proteomes" id="UP000279959"/>
    </source>
</evidence>
<feature type="binding site" evidence="14">
    <location>
        <position position="183"/>
    </location>
    <ligand>
        <name>sn-glycerol 3-phosphate</name>
        <dbReference type="ChEBI" id="CHEBI:57597"/>
    </ligand>
</feature>
<dbReference type="AlphaFoldDB" id="A0A494W514"/>
<feature type="binding site" evidence="14">
    <location>
        <position position="247"/>
    </location>
    <ligand>
        <name>sn-glycerol 3-phosphate</name>
        <dbReference type="ChEBI" id="CHEBI:57597"/>
    </ligand>
</feature>
<dbReference type="KEGG" id="sami:SAMIE_1028120"/>
<dbReference type="PROSITE" id="PS00957">
    <property type="entry name" value="NAD_G3PDH"/>
    <property type="match status" value="1"/>
</dbReference>
<comment type="similarity">
    <text evidence="1 14 18">Belongs to the NAD-dependent glycerol-3-phosphate dehydrogenase family.</text>
</comment>
<feature type="binding site" evidence="14">
    <location>
        <position position="48"/>
    </location>
    <ligand>
        <name>NADPH</name>
        <dbReference type="ChEBI" id="CHEBI:57783"/>
    </ligand>
</feature>
<evidence type="ECO:0000256" key="14">
    <source>
        <dbReference type="HAMAP-Rule" id="MF_00394"/>
    </source>
</evidence>
<dbReference type="Pfam" id="PF01210">
    <property type="entry name" value="NAD_Gly3P_dh_N"/>
    <property type="match status" value="1"/>
</dbReference>
<feature type="binding site" evidence="14">
    <location>
        <position position="247"/>
    </location>
    <ligand>
        <name>NADPH</name>
        <dbReference type="ChEBI" id="CHEBI:57783"/>
    </ligand>
</feature>
<dbReference type="SUPFAM" id="SSF48179">
    <property type="entry name" value="6-phosphogluconate dehydrogenase C-terminal domain-like"/>
    <property type="match status" value="1"/>
</dbReference>
<dbReference type="NCBIfam" id="NF000940">
    <property type="entry name" value="PRK00094.1-2"/>
    <property type="match status" value="1"/>
</dbReference>
<dbReference type="RefSeq" id="WP_066699856.1">
    <property type="nucleotide sequence ID" value="NZ_AP018664.1"/>
</dbReference>
<keyword evidence="3 14" id="KW-0547">Nucleotide-binding</keyword>
<dbReference type="GO" id="GO:0141152">
    <property type="term" value="F:glycerol-3-phosphate dehydrogenase (NAD+) activity"/>
    <property type="evidence" value="ECO:0007669"/>
    <property type="project" value="RHEA"/>
</dbReference>
<dbReference type="PRINTS" id="PR00077">
    <property type="entry name" value="GPDHDRGNASE"/>
</dbReference>
<dbReference type="Gene3D" id="1.10.1040.10">
    <property type="entry name" value="N-(1-d-carboxylethyl)-l-norvaline Dehydrogenase, domain 2"/>
    <property type="match status" value="1"/>
</dbReference>
<dbReference type="PIRSF" id="PIRSF000114">
    <property type="entry name" value="Glycerol-3-P_dh"/>
    <property type="match status" value="1"/>
</dbReference>
<dbReference type="EC" id="1.1.1.94" evidence="11 14"/>
<evidence type="ECO:0000256" key="16">
    <source>
        <dbReference type="PIRSR" id="PIRSR000114-2"/>
    </source>
</evidence>
<dbReference type="Pfam" id="PF07479">
    <property type="entry name" value="NAD_Gly3P_dh_C"/>
    <property type="match status" value="1"/>
</dbReference>
<evidence type="ECO:0000256" key="12">
    <source>
        <dbReference type="ARBA" id="ARBA00069372"/>
    </source>
</evidence>
<evidence type="ECO:0000313" key="21">
    <source>
        <dbReference type="EMBL" id="BBD99311.1"/>
    </source>
</evidence>
<feature type="binding site" evidence="14">
    <location>
        <position position="246"/>
    </location>
    <ligand>
        <name>sn-glycerol 3-phosphate</name>
        <dbReference type="ChEBI" id="CHEBI:57597"/>
    </ligand>
</feature>
<dbReference type="NCBIfam" id="NF000942">
    <property type="entry name" value="PRK00094.1-4"/>
    <property type="match status" value="1"/>
</dbReference>
<comment type="subcellular location">
    <subcellularLocation>
        <location evidence="14">Cytoplasm</location>
    </subcellularLocation>
</comment>
<feature type="domain" description="Glycerol-3-phosphate dehydrogenase NAD-dependent N-terminal" evidence="19">
    <location>
        <begin position="3"/>
        <end position="151"/>
    </location>
</feature>
<feature type="binding site" evidence="14">
    <location>
        <position position="236"/>
    </location>
    <ligand>
        <name>sn-glycerol 3-phosphate</name>
        <dbReference type="ChEBI" id="CHEBI:57597"/>
    </ligand>
</feature>
<dbReference type="HAMAP" id="MF_00394">
    <property type="entry name" value="NAD_Glyc3P_dehydrog"/>
    <property type="match status" value="1"/>
</dbReference>
<evidence type="ECO:0000256" key="8">
    <source>
        <dbReference type="ARBA" id="ARBA00023209"/>
    </source>
</evidence>
<organism evidence="21 22">
    <name type="scientific">Sphingobium amiense</name>
    <dbReference type="NCBI Taxonomy" id="135719"/>
    <lineage>
        <taxon>Bacteria</taxon>
        <taxon>Pseudomonadati</taxon>
        <taxon>Pseudomonadota</taxon>
        <taxon>Alphaproteobacteria</taxon>
        <taxon>Sphingomonadales</taxon>
        <taxon>Sphingomonadaceae</taxon>
        <taxon>Sphingobium</taxon>
    </lineage>
</organism>
<dbReference type="GO" id="GO:0141153">
    <property type="term" value="F:glycerol-3-phosphate dehydrogenase (NADP+) activity"/>
    <property type="evidence" value="ECO:0007669"/>
    <property type="project" value="RHEA"/>
</dbReference>
<dbReference type="GO" id="GO:0008654">
    <property type="term" value="P:phospholipid biosynthetic process"/>
    <property type="evidence" value="ECO:0007669"/>
    <property type="project" value="UniProtKB-KW"/>
</dbReference>
<dbReference type="InterPro" id="IPR013328">
    <property type="entry name" value="6PGD_dom2"/>
</dbReference>
<evidence type="ECO:0000256" key="1">
    <source>
        <dbReference type="ARBA" id="ARBA00011009"/>
    </source>
</evidence>
<reference evidence="21 22" key="1">
    <citation type="submission" date="2018-05" db="EMBL/GenBank/DDBJ databases">
        <title>Complete Genome Sequence of the Nonylphenol-Degrading Bacterium Sphingobium amiense DSM 16289T.</title>
        <authorList>
            <person name="Ootsuka M."/>
            <person name="Nishizawa T."/>
            <person name="Ohta H."/>
        </authorList>
    </citation>
    <scope>NUCLEOTIDE SEQUENCE [LARGE SCALE GENOMIC DNA]</scope>
    <source>
        <strain evidence="21 22">DSM 16289</strain>
    </source>
</reference>
<evidence type="ECO:0000256" key="10">
    <source>
        <dbReference type="ARBA" id="ARBA00052716"/>
    </source>
</evidence>
<feature type="binding site" evidence="17">
    <location>
        <begin position="7"/>
        <end position="12"/>
    </location>
    <ligand>
        <name>NAD(+)</name>
        <dbReference type="ChEBI" id="CHEBI:57540"/>
    </ligand>
</feature>
<keyword evidence="9 14" id="KW-1208">Phospholipid metabolism</keyword>
<dbReference type="FunFam" id="3.40.50.720:FF:000019">
    <property type="entry name" value="Glycerol-3-phosphate dehydrogenase [NAD(P)+]"/>
    <property type="match status" value="1"/>
</dbReference>
<feature type="domain" description="Glycerol-3-phosphate dehydrogenase NAD-dependent C-terminal" evidence="20">
    <location>
        <begin position="172"/>
        <end position="312"/>
    </location>
</feature>
<keyword evidence="5 14" id="KW-0560">Oxidoreductase</keyword>
<evidence type="ECO:0000256" key="9">
    <source>
        <dbReference type="ARBA" id="ARBA00023264"/>
    </source>
</evidence>
<evidence type="ECO:0000256" key="17">
    <source>
        <dbReference type="PIRSR" id="PIRSR000114-3"/>
    </source>
</evidence>
<feature type="binding site" evidence="14">
    <location>
        <position position="130"/>
    </location>
    <ligand>
        <name>sn-glycerol 3-phosphate</name>
        <dbReference type="ChEBI" id="CHEBI:57597"/>
    </ligand>
</feature>
<proteinExistence type="inferred from homology"/>
<evidence type="ECO:0000256" key="15">
    <source>
        <dbReference type="PIRSR" id="PIRSR000114-1"/>
    </source>
</evidence>
<feature type="binding site" evidence="17">
    <location>
        <position position="132"/>
    </location>
    <ligand>
        <name>NAD(+)</name>
        <dbReference type="ChEBI" id="CHEBI:57540"/>
    </ligand>
</feature>
<keyword evidence="4 14" id="KW-0521">NADP</keyword>
<protein>
    <recommendedName>
        <fullName evidence="12 14">Glycerol-3-phosphate dehydrogenase [NAD(P)+]</fullName>
        <ecNumber evidence="11 14">1.1.1.94</ecNumber>
    </recommendedName>
    <alternativeName>
        <fullName evidence="14">NAD(P)(+)-dependent glycerol-3-phosphate dehydrogenase</fullName>
    </alternativeName>
    <alternativeName>
        <fullName evidence="13 14">NAD(P)H-dependent dihydroxyacetone-phosphate reductase</fullName>
    </alternativeName>
</protein>
<dbReference type="FunFam" id="1.10.1040.10:FF:000001">
    <property type="entry name" value="Glycerol-3-phosphate dehydrogenase [NAD(P)+]"/>
    <property type="match status" value="1"/>
</dbReference>
<comment type="function">
    <text evidence="14">Catalyzes the reduction of the glycolytic intermediate dihydroxyacetone phosphate (DHAP) to sn-glycerol 3-phosphate (G3P), the key precursor for phospholipid synthesis.</text>
</comment>
<feature type="binding site" evidence="14">
    <location>
        <position position="128"/>
    </location>
    <ligand>
        <name>sn-glycerol 3-phosphate</name>
        <dbReference type="ChEBI" id="CHEBI:57597"/>
    </ligand>
</feature>
<feature type="binding site" evidence="14">
    <location>
        <position position="273"/>
    </location>
    <ligand>
        <name>NADPH</name>
        <dbReference type="ChEBI" id="CHEBI:57783"/>
    </ligand>
</feature>
<evidence type="ECO:0000256" key="3">
    <source>
        <dbReference type="ARBA" id="ARBA00022741"/>
    </source>
</evidence>
<dbReference type="GO" id="GO:0051287">
    <property type="term" value="F:NAD binding"/>
    <property type="evidence" value="ECO:0007669"/>
    <property type="project" value="InterPro"/>
</dbReference>
<evidence type="ECO:0000256" key="5">
    <source>
        <dbReference type="ARBA" id="ARBA00023002"/>
    </source>
</evidence>
<feature type="binding site" evidence="14">
    <location>
        <position position="11"/>
    </location>
    <ligand>
        <name>NADPH</name>
        <dbReference type="ChEBI" id="CHEBI:57783"/>
    </ligand>
</feature>
<feature type="binding site" evidence="14">
    <location>
        <position position="271"/>
    </location>
    <ligand>
        <name>NADPH</name>
        <dbReference type="ChEBI" id="CHEBI:57783"/>
    </ligand>
</feature>
<evidence type="ECO:0000256" key="4">
    <source>
        <dbReference type="ARBA" id="ARBA00022857"/>
    </source>
</evidence>
<keyword evidence="7 14" id="KW-0443">Lipid metabolism</keyword>
<keyword evidence="2 14" id="KW-0444">Lipid biosynthesis</keyword>
<evidence type="ECO:0000256" key="11">
    <source>
        <dbReference type="ARBA" id="ARBA00066687"/>
    </source>
</evidence>
<feature type="binding site" evidence="17">
    <location>
        <position position="247"/>
    </location>
    <ligand>
        <name>NAD(+)</name>
        <dbReference type="ChEBI" id="CHEBI:57540"/>
    </ligand>
</feature>
<dbReference type="GO" id="GO:0046168">
    <property type="term" value="P:glycerol-3-phosphate catabolic process"/>
    <property type="evidence" value="ECO:0007669"/>
    <property type="project" value="InterPro"/>
</dbReference>
<evidence type="ECO:0000259" key="20">
    <source>
        <dbReference type="Pfam" id="PF07479"/>
    </source>
</evidence>
<dbReference type="InterPro" id="IPR006109">
    <property type="entry name" value="G3P_DH_NAD-dep_C"/>
</dbReference>
<gene>
    <name evidence="14" type="primary">gpsA</name>
    <name evidence="21" type="ORF">SAMIE_1028120</name>
</gene>
<evidence type="ECO:0000256" key="18">
    <source>
        <dbReference type="RuleBase" id="RU000437"/>
    </source>
</evidence>
<evidence type="ECO:0000256" key="2">
    <source>
        <dbReference type="ARBA" id="ARBA00022516"/>
    </source>
</evidence>
<evidence type="ECO:0000256" key="7">
    <source>
        <dbReference type="ARBA" id="ARBA00023098"/>
    </source>
</evidence>
<comment type="catalytic activity">
    <reaction evidence="10">
        <text>sn-glycerol 3-phosphate + NADP(+) = dihydroxyacetone phosphate + NADPH + H(+)</text>
        <dbReference type="Rhea" id="RHEA:11096"/>
        <dbReference type="ChEBI" id="CHEBI:15378"/>
        <dbReference type="ChEBI" id="CHEBI:57597"/>
        <dbReference type="ChEBI" id="CHEBI:57642"/>
        <dbReference type="ChEBI" id="CHEBI:57783"/>
        <dbReference type="ChEBI" id="CHEBI:58349"/>
        <dbReference type="EC" id="1.1.1.94"/>
    </reaction>
    <physiologicalReaction direction="right-to-left" evidence="10">
        <dbReference type="Rhea" id="RHEA:11098"/>
    </physiologicalReaction>
</comment>
<dbReference type="EMBL" id="AP018664">
    <property type="protein sequence ID" value="BBD99311.1"/>
    <property type="molecule type" value="Genomic_DNA"/>
</dbReference>
<feature type="binding site" evidence="14">
    <location>
        <position position="248"/>
    </location>
    <ligand>
        <name>sn-glycerol 3-phosphate</name>
        <dbReference type="ChEBI" id="CHEBI:57597"/>
    </ligand>
</feature>
<dbReference type="GO" id="GO:0046167">
    <property type="term" value="P:glycerol-3-phosphate biosynthetic process"/>
    <property type="evidence" value="ECO:0007669"/>
    <property type="project" value="UniProtKB-UniRule"/>
</dbReference>